<dbReference type="EMBL" id="NEMB01000003">
    <property type="protein sequence ID" value="PQQ67017.1"/>
    <property type="molecule type" value="Genomic_DNA"/>
</dbReference>
<accession>A0A2K9E0U0</accession>
<keyword evidence="2" id="KW-1003">Cell membrane</keyword>
<evidence type="ECO:0000256" key="6">
    <source>
        <dbReference type="SAM" id="Phobius"/>
    </source>
</evidence>
<sequence length="150" mass="16698">MGKRITRSRRNKVIEGVCGGIAEYFGIDPTIVRLGFLISIFFGGTGILAYIVAVIVIPEEDEYVPHNFYNEGESFSDGFDEEKDFSKTMGDSVEGFGSNEDRNKTFVGLGLIIFGGMLLLRHFISLKYVFPIILMIIGIVIIYRGGKKTL</sequence>
<keyword evidence="3 6" id="KW-0812">Transmembrane</keyword>
<organism evidence="8 10">
    <name type="scientific">Acetivibrio saccincola</name>
    <dbReference type="NCBI Taxonomy" id="1677857"/>
    <lineage>
        <taxon>Bacteria</taxon>
        <taxon>Bacillati</taxon>
        <taxon>Bacillota</taxon>
        <taxon>Clostridia</taxon>
        <taxon>Eubacteriales</taxon>
        <taxon>Oscillospiraceae</taxon>
        <taxon>Acetivibrio</taxon>
    </lineage>
</organism>
<keyword evidence="10" id="KW-1185">Reference proteome</keyword>
<dbReference type="Pfam" id="PF04024">
    <property type="entry name" value="PspC"/>
    <property type="match status" value="1"/>
</dbReference>
<dbReference type="InterPro" id="IPR007168">
    <property type="entry name" value="Phageshock_PspC_N"/>
</dbReference>
<feature type="domain" description="Phage shock protein PspC N-terminal" evidence="7">
    <location>
        <begin position="3"/>
        <end position="60"/>
    </location>
</feature>
<dbReference type="Proteomes" id="UP000233534">
    <property type="component" value="Chromosome"/>
</dbReference>
<dbReference type="GO" id="GO:0003677">
    <property type="term" value="F:DNA binding"/>
    <property type="evidence" value="ECO:0007669"/>
    <property type="project" value="UniProtKB-KW"/>
</dbReference>
<keyword evidence="5 6" id="KW-0472">Membrane</keyword>
<evidence type="ECO:0000256" key="4">
    <source>
        <dbReference type="ARBA" id="ARBA00022989"/>
    </source>
</evidence>
<dbReference type="AlphaFoldDB" id="A0A2K9E0U0"/>
<dbReference type="Proteomes" id="UP000239720">
    <property type="component" value="Unassembled WGS sequence"/>
</dbReference>
<dbReference type="KEGG" id="hsc:HVS_05340"/>
<name>A0A2K9E0U0_9FIRM</name>
<evidence type="ECO:0000256" key="2">
    <source>
        <dbReference type="ARBA" id="ARBA00022475"/>
    </source>
</evidence>
<reference evidence="9 11" key="2">
    <citation type="journal article" date="2018" name="Syst. Appl. Microbiol.">
        <title>Characterization and high-quality draft genome sequence of Herbivorax saccincola A7, an anaerobic, alkaliphilic, thermophilic, cellulolytic, and xylanolytic bacterium.</title>
        <authorList>
            <person name="Aikawa S."/>
            <person name="Baramee S."/>
            <person name="Sermsathanaswadi J."/>
            <person name="Thianheng P."/>
            <person name="Tachaapaikoon C."/>
            <person name="Shikata A."/>
            <person name="Waeonukul R."/>
            <person name="Pason P."/>
            <person name="Ratanakhanokchai K."/>
            <person name="Kosugi A."/>
        </authorList>
    </citation>
    <scope>NUCLEOTIDE SEQUENCE [LARGE SCALE GENOMIC DNA]</scope>
    <source>
        <strain evidence="9 11">A7</strain>
    </source>
</reference>
<evidence type="ECO:0000256" key="1">
    <source>
        <dbReference type="ARBA" id="ARBA00004162"/>
    </source>
</evidence>
<protein>
    <submittedName>
        <fullName evidence="8">DNA-binding transcriptional activator PspC</fullName>
    </submittedName>
</protein>
<evidence type="ECO:0000256" key="3">
    <source>
        <dbReference type="ARBA" id="ARBA00022692"/>
    </source>
</evidence>
<dbReference type="OrthoDB" id="9815286at2"/>
<dbReference type="PANTHER" id="PTHR33885:SF3">
    <property type="entry name" value="PHAGE SHOCK PROTEIN C"/>
    <property type="match status" value="1"/>
</dbReference>
<proteinExistence type="predicted"/>
<dbReference type="InterPro" id="IPR052027">
    <property type="entry name" value="PspC"/>
</dbReference>
<dbReference type="PANTHER" id="PTHR33885">
    <property type="entry name" value="PHAGE SHOCK PROTEIN C"/>
    <property type="match status" value="1"/>
</dbReference>
<dbReference type="GO" id="GO:0005886">
    <property type="term" value="C:plasma membrane"/>
    <property type="evidence" value="ECO:0007669"/>
    <property type="project" value="UniProtKB-SubCell"/>
</dbReference>
<evidence type="ECO:0000256" key="5">
    <source>
        <dbReference type="ARBA" id="ARBA00023136"/>
    </source>
</evidence>
<evidence type="ECO:0000259" key="7">
    <source>
        <dbReference type="Pfam" id="PF04024"/>
    </source>
</evidence>
<dbReference type="RefSeq" id="WP_101299906.1">
    <property type="nucleotide sequence ID" value="NZ_CP025197.1"/>
</dbReference>
<feature type="transmembrane region" description="Helical" evidence="6">
    <location>
        <begin position="34"/>
        <end position="57"/>
    </location>
</feature>
<reference evidence="8 10" key="1">
    <citation type="submission" date="2017-12" db="EMBL/GenBank/DDBJ databases">
        <title>Complete genome sequence of Herbivorax saccincola GGR1, a novel Cellulosome-producing hydrolytic bacterium in a thermophilic biogas plant, established by Illumina and Nanopore MinION sequencing.</title>
        <authorList>
            <person name="Pechtl A."/>
            <person name="Ruckert C."/>
            <person name="Koeck D.E."/>
            <person name="Maus I."/>
            <person name="Winkler A."/>
            <person name="Kalinowski J."/>
            <person name="Puhler A."/>
            <person name="Schwarz W.W."/>
            <person name="Zverlov V.V."/>
            <person name="Schluter A."/>
            <person name="Liebl W."/>
        </authorList>
    </citation>
    <scope>NUCLEOTIDE SEQUENCE [LARGE SCALE GENOMIC DNA]</scope>
    <source>
        <strain evidence="8">GGR1</strain>
        <strain evidence="10">SR1</strain>
    </source>
</reference>
<evidence type="ECO:0000313" key="9">
    <source>
        <dbReference type="EMBL" id="PQQ67017.1"/>
    </source>
</evidence>
<keyword evidence="4 6" id="KW-1133">Transmembrane helix</keyword>
<keyword evidence="8" id="KW-0238">DNA-binding</keyword>
<feature type="transmembrane region" description="Helical" evidence="6">
    <location>
        <begin position="105"/>
        <end position="121"/>
    </location>
</feature>
<evidence type="ECO:0000313" key="11">
    <source>
        <dbReference type="Proteomes" id="UP000239720"/>
    </source>
</evidence>
<gene>
    <name evidence="9" type="ORF">B9R14_09890</name>
    <name evidence="8" type="ORF">HVS_05340</name>
</gene>
<comment type="subcellular location">
    <subcellularLocation>
        <location evidence="1">Cell membrane</location>
        <topology evidence="1">Single-pass membrane protein</topology>
    </subcellularLocation>
</comment>
<evidence type="ECO:0000313" key="8">
    <source>
        <dbReference type="EMBL" id="AUG56999.1"/>
    </source>
</evidence>
<evidence type="ECO:0000313" key="10">
    <source>
        <dbReference type="Proteomes" id="UP000233534"/>
    </source>
</evidence>
<dbReference type="EMBL" id="CP025197">
    <property type="protein sequence ID" value="AUG56999.1"/>
    <property type="molecule type" value="Genomic_DNA"/>
</dbReference>
<feature type="transmembrane region" description="Helical" evidence="6">
    <location>
        <begin position="128"/>
        <end position="146"/>
    </location>
</feature>